<evidence type="ECO:0008006" key="3">
    <source>
        <dbReference type="Google" id="ProtNLM"/>
    </source>
</evidence>
<accession>A0A3Q9FTH0</accession>
<dbReference type="EMBL" id="CP034562">
    <property type="protein sequence ID" value="AZQ64073.1"/>
    <property type="molecule type" value="Genomic_DNA"/>
</dbReference>
<keyword evidence="2" id="KW-1185">Reference proteome</keyword>
<dbReference type="AlphaFoldDB" id="A0A3Q9FTH0"/>
<evidence type="ECO:0000313" key="1">
    <source>
        <dbReference type="EMBL" id="AZQ64073.1"/>
    </source>
</evidence>
<dbReference type="Proteomes" id="UP000267268">
    <property type="component" value="Chromosome 1"/>
</dbReference>
<sequence>MSLITRIKILAITIFSTVFFSYKLISNNFYKKEKFNEWQSLKWNHFKGVSRPFSKYSAGILCEIKLEFDSSKKPNYSAKAIQNQTLSWVNWSDITSTNSSYILEHEQYHFNITEIFARKLNEQLSQQKTISRKDVLQLLMNYNIEHNKEQQKYDNETKHSLLRSQQMYWQYKIDSILSYQEVSL</sequence>
<protein>
    <recommendedName>
        <fullName evidence="3">DUF922 domain-containing protein</fullName>
    </recommendedName>
</protein>
<organism evidence="1 2">
    <name type="scientific">Flammeovirga pectinis</name>
    <dbReference type="NCBI Taxonomy" id="2494373"/>
    <lineage>
        <taxon>Bacteria</taxon>
        <taxon>Pseudomonadati</taxon>
        <taxon>Bacteroidota</taxon>
        <taxon>Cytophagia</taxon>
        <taxon>Cytophagales</taxon>
        <taxon>Flammeovirgaceae</taxon>
        <taxon>Flammeovirga</taxon>
    </lineage>
</organism>
<proteinExistence type="predicted"/>
<dbReference type="RefSeq" id="WP_126617405.1">
    <property type="nucleotide sequence ID" value="NZ_CP034562.1"/>
</dbReference>
<dbReference type="Pfam" id="PF06037">
    <property type="entry name" value="DUF922"/>
    <property type="match status" value="1"/>
</dbReference>
<evidence type="ECO:0000313" key="2">
    <source>
        <dbReference type="Proteomes" id="UP000267268"/>
    </source>
</evidence>
<gene>
    <name evidence="1" type="ORF">EI427_18110</name>
</gene>
<name>A0A3Q9FTH0_9BACT</name>
<dbReference type="InterPro" id="IPR010321">
    <property type="entry name" value="DUF922"/>
</dbReference>
<reference evidence="1 2" key="1">
    <citation type="submission" date="2018-12" db="EMBL/GenBank/DDBJ databases">
        <title>Flammeovirga pectinis sp. nov., isolated from the gut of the Korean scallop, Patinopecten yessoensis.</title>
        <authorList>
            <person name="Bae J.-W."/>
            <person name="Jeong Y.-S."/>
            <person name="Kang W."/>
        </authorList>
    </citation>
    <scope>NUCLEOTIDE SEQUENCE [LARGE SCALE GENOMIC DNA]</scope>
    <source>
        <strain evidence="1 2">L12M1</strain>
    </source>
</reference>
<dbReference type="KEGG" id="fll:EI427_18110"/>
<dbReference type="OrthoDB" id="5431540at2"/>